<dbReference type="AlphaFoldDB" id="S8E9Q3"/>
<dbReference type="Gene3D" id="3.40.50.150">
    <property type="entry name" value="Vaccinia Virus protein VP39"/>
    <property type="match status" value="1"/>
</dbReference>
<proteinExistence type="predicted"/>
<dbReference type="InterPro" id="IPR041698">
    <property type="entry name" value="Methyltransf_25"/>
</dbReference>
<dbReference type="SUPFAM" id="SSF53335">
    <property type="entry name" value="S-adenosyl-L-methionine-dependent methyltransferases"/>
    <property type="match status" value="1"/>
</dbReference>
<dbReference type="eggNOG" id="ENOG502QWDP">
    <property type="taxonomic scope" value="Eukaryota"/>
</dbReference>
<sequence length="332" mass="37836">MAIEPRGHDGTWSTSGGASSDEEIQSDTSAELIELQPDDFPRYFNERNGRLFHSHGRSPYPLPVDAEEQHRQNRQHALWYSLVGAHYDGPVQEVLRRVPGVQRQAVDLGTGTGKWVMDVAREFPHVRFSGIDIVPIQTRHPLPNVWFEMHDLAEPLGYVSGSVDLVHARDVHLAVRDFPRLLNEVARALRRGGLFISGEWFGYPAMRDNSLSERAPHTYRFFHFVNQCWARNGIRSVADRMPELLRRSGAFVDVRYRDVYVPIGSWNPQLRRAGEKLKADLVVFATSMQLWIVERGYCTSTAAEALIDGFLHEADTVQGMELQYRIAFARKA</sequence>
<feature type="domain" description="Methyltransferase" evidence="2">
    <location>
        <begin position="106"/>
        <end position="193"/>
    </location>
</feature>
<dbReference type="Pfam" id="PF13649">
    <property type="entry name" value="Methyltransf_25"/>
    <property type="match status" value="1"/>
</dbReference>
<accession>S8E9Q3</accession>
<dbReference type="HOGENOM" id="CLU_010595_5_1_1"/>
<evidence type="ECO:0000313" key="4">
    <source>
        <dbReference type="Proteomes" id="UP000015241"/>
    </source>
</evidence>
<dbReference type="InterPro" id="IPR029063">
    <property type="entry name" value="SAM-dependent_MTases_sf"/>
</dbReference>
<protein>
    <recommendedName>
        <fullName evidence="2">Methyltransferase domain-containing protein</fullName>
    </recommendedName>
</protein>
<dbReference type="STRING" id="743788.S8E9Q3"/>
<dbReference type="PANTHER" id="PTHR43591:SF50">
    <property type="entry name" value="METHYLTRANSFERASE DOMAIN-CONTAINING PROTEIN-RELATED"/>
    <property type="match status" value="1"/>
</dbReference>
<dbReference type="EMBL" id="KE504152">
    <property type="protein sequence ID" value="EPT00044.1"/>
    <property type="molecule type" value="Genomic_DNA"/>
</dbReference>
<dbReference type="Proteomes" id="UP000015241">
    <property type="component" value="Unassembled WGS sequence"/>
</dbReference>
<keyword evidence="4" id="KW-1185">Reference proteome</keyword>
<evidence type="ECO:0000256" key="1">
    <source>
        <dbReference type="SAM" id="MobiDB-lite"/>
    </source>
</evidence>
<dbReference type="InParanoid" id="S8E9Q3"/>
<evidence type="ECO:0000313" key="3">
    <source>
        <dbReference type="EMBL" id="EPT00044.1"/>
    </source>
</evidence>
<reference evidence="3 4" key="1">
    <citation type="journal article" date="2012" name="Science">
        <title>The Paleozoic origin of enzymatic lignin decomposition reconstructed from 31 fungal genomes.</title>
        <authorList>
            <person name="Floudas D."/>
            <person name="Binder M."/>
            <person name="Riley R."/>
            <person name="Barry K."/>
            <person name="Blanchette R.A."/>
            <person name="Henrissat B."/>
            <person name="Martinez A.T."/>
            <person name="Otillar R."/>
            <person name="Spatafora J.W."/>
            <person name="Yadav J.S."/>
            <person name="Aerts A."/>
            <person name="Benoit I."/>
            <person name="Boyd A."/>
            <person name="Carlson A."/>
            <person name="Copeland A."/>
            <person name="Coutinho P.M."/>
            <person name="de Vries R.P."/>
            <person name="Ferreira P."/>
            <person name="Findley K."/>
            <person name="Foster B."/>
            <person name="Gaskell J."/>
            <person name="Glotzer D."/>
            <person name="Gorecki P."/>
            <person name="Heitman J."/>
            <person name="Hesse C."/>
            <person name="Hori C."/>
            <person name="Igarashi K."/>
            <person name="Jurgens J.A."/>
            <person name="Kallen N."/>
            <person name="Kersten P."/>
            <person name="Kohler A."/>
            <person name="Kuees U."/>
            <person name="Kumar T.K.A."/>
            <person name="Kuo A."/>
            <person name="LaButti K."/>
            <person name="Larrondo L.F."/>
            <person name="Lindquist E."/>
            <person name="Ling A."/>
            <person name="Lombard V."/>
            <person name="Lucas S."/>
            <person name="Lundell T."/>
            <person name="Martin R."/>
            <person name="McLaughlin D.J."/>
            <person name="Morgenstern I."/>
            <person name="Morin E."/>
            <person name="Murat C."/>
            <person name="Nagy L.G."/>
            <person name="Nolan M."/>
            <person name="Ohm R.A."/>
            <person name="Patyshakuliyeva A."/>
            <person name="Rokas A."/>
            <person name="Ruiz-Duenas F.J."/>
            <person name="Sabat G."/>
            <person name="Salamov A."/>
            <person name="Samejima M."/>
            <person name="Schmutz J."/>
            <person name="Slot J.C."/>
            <person name="St John F."/>
            <person name="Stenlid J."/>
            <person name="Sun H."/>
            <person name="Sun S."/>
            <person name="Syed K."/>
            <person name="Tsang A."/>
            <person name="Wiebenga A."/>
            <person name="Young D."/>
            <person name="Pisabarro A."/>
            <person name="Eastwood D.C."/>
            <person name="Martin F."/>
            <person name="Cullen D."/>
            <person name="Grigoriev I.V."/>
            <person name="Hibbett D.S."/>
        </authorList>
    </citation>
    <scope>NUCLEOTIDE SEQUENCE</scope>
    <source>
        <strain evidence="4">FP-58527</strain>
    </source>
</reference>
<organism evidence="3 4">
    <name type="scientific">Fomitopsis schrenkii</name>
    <name type="common">Brown rot fungus</name>
    <dbReference type="NCBI Taxonomy" id="2126942"/>
    <lineage>
        <taxon>Eukaryota</taxon>
        <taxon>Fungi</taxon>
        <taxon>Dikarya</taxon>
        <taxon>Basidiomycota</taxon>
        <taxon>Agaricomycotina</taxon>
        <taxon>Agaricomycetes</taxon>
        <taxon>Polyporales</taxon>
        <taxon>Fomitopsis</taxon>
    </lineage>
</organism>
<gene>
    <name evidence="3" type="ORF">FOMPIDRAFT_1050128</name>
</gene>
<dbReference type="PANTHER" id="PTHR43591">
    <property type="entry name" value="METHYLTRANSFERASE"/>
    <property type="match status" value="1"/>
</dbReference>
<name>S8E9Q3_FOMSC</name>
<dbReference type="OrthoDB" id="2013972at2759"/>
<dbReference type="CDD" id="cd02440">
    <property type="entry name" value="AdoMet_MTases"/>
    <property type="match status" value="1"/>
</dbReference>
<evidence type="ECO:0000259" key="2">
    <source>
        <dbReference type="Pfam" id="PF13649"/>
    </source>
</evidence>
<feature type="region of interest" description="Disordered" evidence="1">
    <location>
        <begin position="1"/>
        <end position="26"/>
    </location>
</feature>